<evidence type="ECO:0000313" key="3">
    <source>
        <dbReference type="EMBL" id="GFH20441.1"/>
    </source>
</evidence>
<evidence type="ECO:0000259" key="2">
    <source>
        <dbReference type="SMART" id="SM00322"/>
    </source>
</evidence>
<dbReference type="SUPFAM" id="SSF54791">
    <property type="entry name" value="Eukaryotic type KH-domain (KH-domain type I)"/>
    <property type="match status" value="1"/>
</dbReference>
<proteinExistence type="predicted"/>
<keyword evidence="1" id="KW-0694">RNA-binding</keyword>
<reference evidence="3 4" key="1">
    <citation type="submission" date="2020-02" db="EMBL/GenBank/DDBJ databases">
        <title>Draft genome sequence of Haematococcus lacustris strain NIES-144.</title>
        <authorList>
            <person name="Morimoto D."/>
            <person name="Nakagawa S."/>
            <person name="Yoshida T."/>
            <person name="Sawayama S."/>
        </authorList>
    </citation>
    <scope>NUCLEOTIDE SEQUENCE [LARGE SCALE GENOMIC DNA]</scope>
    <source>
        <strain evidence="3 4">NIES-144</strain>
    </source>
</reference>
<dbReference type="InterPro" id="IPR004087">
    <property type="entry name" value="KH_dom"/>
</dbReference>
<feature type="domain" description="K Homology" evidence="2">
    <location>
        <begin position="67"/>
        <end position="134"/>
    </location>
</feature>
<evidence type="ECO:0000313" key="4">
    <source>
        <dbReference type="Proteomes" id="UP000485058"/>
    </source>
</evidence>
<name>A0A699ZE74_HAELA</name>
<gene>
    <name evidence="3" type="ORF">HaLaN_17565</name>
</gene>
<dbReference type="CDD" id="cd00105">
    <property type="entry name" value="KH-I"/>
    <property type="match status" value="1"/>
</dbReference>
<dbReference type="SMART" id="SM00322">
    <property type="entry name" value="KH"/>
    <property type="match status" value="1"/>
</dbReference>
<dbReference type="Gene3D" id="3.30.1370.10">
    <property type="entry name" value="K Homology domain, type 1"/>
    <property type="match status" value="1"/>
</dbReference>
<feature type="non-terminal residue" evidence="3">
    <location>
        <position position="492"/>
    </location>
</feature>
<dbReference type="Pfam" id="PF00013">
    <property type="entry name" value="KH_1"/>
    <property type="match status" value="1"/>
</dbReference>
<sequence length="492" mass="52728">MPLYMHDIGVVTRHRWVCERAVRVDCCHAAVVGKGNAFISLKPHPKTRRQMQPVGELPLMDNFHSDERQTAEITVNRCIIGRVIGKNGETIKALQIYTGALIQIDQSTEPTRVTVSGALQSLTLAINMISDISNGSFKGFALLRQMVQQPRPPIPTFSTFPHGTAQYRTQSRPMYAPGCMRQRSAWAAPHRSCSNQPFNTQPHGAQVFKMQMQARCSWVLRVGCCPSTASWLATTWTCNKVGMTAACATPKQVVLLHCCGSHRKICICPSAVDTHNVYLCQSIASLLCPAIFAVYNIAPAAGGSFAPQMAYGAPHDFTTGSTGLPNSSATTDTGMAGAASLMGMNLQNQPGGFCLPSQFQQATQSQPSSGMLSLLQDQQQRLSFALGNGPVTGLSMLNSAAMMARQPTASGMSLSRNMAAPTALAMAPGQVPNVAQFQLQQLQHNMQLPQPAINASLALAMQQPGPCSTPGATLTAQAQPKMASTMMDHGNL</sequence>
<dbReference type="Proteomes" id="UP000485058">
    <property type="component" value="Unassembled WGS sequence"/>
</dbReference>
<accession>A0A699ZE74</accession>
<dbReference type="AlphaFoldDB" id="A0A699ZE74"/>
<keyword evidence="4" id="KW-1185">Reference proteome</keyword>
<dbReference type="InterPro" id="IPR036612">
    <property type="entry name" value="KH_dom_type_1_sf"/>
</dbReference>
<feature type="non-terminal residue" evidence="3">
    <location>
        <position position="1"/>
    </location>
</feature>
<protein>
    <submittedName>
        <fullName evidence="3">KH domain-containing protein</fullName>
    </submittedName>
</protein>
<dbReference type="GO" id="GO:0003723">
    <property type="term" value="F:RNA binding"/>
    <property type="evidence" value="ECO:0007669"/>
    <property type="project" value="UniProtKB-UniRule"/>
</dbReference>
<dbReference type="PROSITE" id="PS50084">
    <property type="entry name" value="KH_TYPE_1"/>
    <property type="match status" value="1"/>
</dbReference>
<dbReference type="EMBL" id="BLLF01001635">
    <property type="protein sequence ID" value="GFH20441.1"/>
    <property type="molecule type" value="Genomic_DNA"/>
</dbReference>
<dbReference type="InterPro" id="IPR004088">
    <property type="entry name" value="KH_dom_type_1"/>
</dbReference>
<evidence type="ECO:0000256" key="1">
    <source>
        <dbReference type="PROSITE-ProRule" id="PRU00117"/>
    </source>
</evidence>
<organism evidence="3 4">
    <name type="scientific">Haematococcus lacustris</name>
    <name type="common">Green alga</name>
    <name type="synonym">Haematococcus pluvialis</name>
    <dbReference type="NCBI Taxonomy" id="44745"/>
    <lineage>
        <taxon>Eukaryota</taxon>
        <taxon>Viridiplantae</taxon>
        <taxon>Chlorophyta</taxon>
        <taxon>core chlorophytes</taxon>
        <taxon>Chlorophyceae</taxon>
        <taxon>CS clade</taxon>
        <taxon>Chlamydomonadales</taxon>
        <taxon>Haematococcaceae</taxon>
        <taxon>Haematococcus</taxon>
    </lineage>
</organism>
<comment type="caution">
    <text evidence="3">The sequence shown here is derived from an EMBL/GenBank/DDBJ whole genome shotgun (WGS) entry which is preliminary data.</text>
</comment>